<comment type="caution">
    <text evidence="4">The sequence shown here is derived from an EMBL/GenBank/DDBJ whole genome shotgun (WGS) entry which is preliminary data.</text>
</comment>
<keyword evidence="2" id="KW-0732">Signal</keyword>
<name>A0A812THW6_9DINO</name>
<dbReference type="OrthoDB" id="408995at2759"/>
<dbReference type="GO" id="GO:0003676">
    <property type="term" value="F:nucleic acid binding"/>
    <property type="evidence" value="ECO:0007669"/>
    <property type="project" value="InterPro"/>
</dbReference>
<feature type="domain" description="Integrase catalytic" evidence="3">
    <location>
        <begin position="362"/>
        <end position="462"/>
    </location>
</feature>
<protein>
    <submittedName>
        <fullName evidence="4">RE1 protein</fullName>
    </submittedName>
</protein>
<evidence type="ECO:0000313" key="5">
    <source>
        <dbReference type="Proteomes" id="UP000601435"/>
    </source>
</evidence>
<feature type="non-terminal residue" evidence="4">
    <location>
        <position position="1422"/>
    </location>
</feature>
<dbReference type="GO" id="GO:0015074">
    <property type="term" value="P:DNA integration"/>
    <property type="evidence" value="ECO:0007669"/>
    <property type="project" value="InterPro"/>
</dbReference>
<dbReference type="Gene3D" id="3.30.420.10">
    <property type="entry name" value="Ribonuclease H-like superfamily/Ribonuclease H"/>
    <property type="match status" value="1"/>
</dbReference>
<feature type="region of interest" description="Disordered" evidence="1">
    <location>
        <begin position="671"/>
        <end position="700"/>
    </location>
</feature>
<dbReference type="CDD" id="cd09272">
    <property type="entry name" value="RNase_HI_RT_Ty1"/>
    <property type="match status" value="1"/>
</dbReference>
<keyword evidence="5" id="KW-1185">Reference proteome</keyword>
<dbReference type="InterPro" id="IPR036397">
    <property type="entry name" value="RNaseH_sf"/>
</dbReference>
<dbReference type="PROSITE" id="PS50994">
    <property type="entry name" value="INTEGRASE"/>
    <property type="match status" value="1"/>
</dbReference>
<evidence type="ECO:0000256" key="1">
    <source>
        <dbReference type="SAM" id="MobiDB-lite"/>
    </source>
</evidence>
<dbReference type="EMBL" id="CAJNJA010024190">
    <property type="protein sequence ID" value="CAE7523117.1"/>
    <property type="molecule type" value="Genomic_DNA"/>
</dbReference>
<organism evidence="4 5">
    <name type="scientific">Symbiodinium necroappetens</name>
    <dbReference type="NCBI Taxonomy" id="1628268"/>
    <lineage>
        <taxon>Eukaryota</taxon>
        <taxon>Sar</taxon>
        <taxon>Alveolata</taxon>
        <taxon>Dinophyceae</taxon>
        <taxon>Suessiales</taxon>
        <taxon>Symbiodiniaceae</taxon>
        <taxon>Symbiodinium</taxon>
    </lineage>
</organism>
<accession>A0A812THW6</accession>
<feature type="signal peptide" evidence="2">
    <location>
        <begin position="1"/>
        <end position="18"/>
    </location>
</feature>
<feature type="chain" id="PRO_5032927806" evidence="2">
    <location>
        <begin position="19"/>
        <end position="1422"/>
    </location>
</feature>
<proteinExistence type="predicted"/>
<reference evidence="4" key="1">
    <citation type="submission" date="2021-02" db="EMBL/GenBank/DDBJ databases">
        <authorList>
            <person name="Dougan E. K."/>
            <person name="Rhodes N."/>
            <person name="Thang M."/>
            <person name="Chan C."/>
        </authorList>
    </citation>
    <scope>NUCLEOTIDE SEQUENCE</scope>
</reference>
<evidence type="ECO:0000313" key="4">
    <source>
        <dbReference type="EMBL" id="CAE7523117.1"/>
    </source>
</evidence>
<sequence length="1422" mass="157900">MDDILILRMMILTVVATAASRALHHDAPIVIYENPEDPQEDMRNGYPMESLSPPEHGFASLWAVPEWKALEQFVGLHQVSFHQGALGHVKRRPTTLSTNVSPDPVLLDCWTEEPSVEGMSGVPTGCHQNWVGWAPGLQCAIGNMLWRAFQEQLDGGGFKIKSVDAGFLEHLKNNHTPYRRDCKYCVQGGARQKQHRKVLAPQGWTLSVDTTGPFPLGLDEGTTKAKYLLVGVLSVPILSAEGSAVDEPADRDPLISVEEFARGLEDREWFVDQGMELEEPLPEPSQRELKEAKDAWNSWEKVVKASREDWLKEAKAEYLPKVEMVDVLFTEAVESKRQQEVVGAISRMYAKAISDGYDVRRVHTDRGREFNNAALKSFCSKFALHQTFALAEEHQTNGRAEGAILRVKNKTRAILQASGQSDLKEWPLAAKLAAHQLRGAARTRLKLTADKWEPKDLASLALCLAKTVASNERMIQKVMQLEVTGRCDDLIGDRSKGVEANCDQRNKVTVCEEFPAKCPREVMYACLAIEIRRLAVEACTLAVGEHDYDERECDPLPYEVPVALRDMHICQVSREIGETECFLDRVAWPMVESLNGSAEVLAADHQSRCKMLEVIGGDDDCWLKGIETGWLDEVRGLEQELKALQGVEMMALQSLETLAMRASKHLAVKSIAPENDPSPGEGENPSVGTPEGLSPLDPEDVAPLQSKIISQEQVRKEMTKWCGPLQEEYDNLTKDSGTVRALTDQEFSELLNDTSIALELIPGKGVYVHKSTGRRRARIVCCGNHQSGESHSKSELFASGIGGEGIRMLVRRAAMRGDWDIATADVKAAFLQAPVIAGQCGGKPRVIVVKVPHILRASGVCSERYWLVQKAMYGLAVSPKCWVTHRNKVLRDLRIPYQSGTVRCVQMLEDANMWKLQFDHEKLHGQDSEGGAVSTLGLLGLYVDDILTAGPPALLKAVLDALQSAWQLSTPEFLSKQGDTVKFSGFQIERTCSGYLMHQTSYVMDLLDQYETEITGEEPAPAVKVYDVRVIGDEEDRSRVTKKAQTLVGQLLWVSTRTRPDLAFGVSMAGQKIASDPAESLARAEHLIRYLRHAPRVGLQYGCASGRCGKWDQLKYQEVEASMDVFSDASFCADEKSRSFGSIHLYWAGALIAWASSRQTLIASHTAESELYSLAEGHLLGKAMRPTVAALLDMPEARVDCRLYCDNAAAVQLCVLEAGSWRTRHLRLRGAVIRQDIEDGLTCQTRRFDSGVQPVGSALTDIRGVRASSLSFPGEDIHLLWQSFVVGFGIGCGWWVAGKLGELVNRTTHVQTEPESFDHALDSGEWDPLPIQSEGVMMDLSADEERWLLEAPAEDVEHRRMPPGMHPPEVLGFDGEGLVAQQFRHGDRVRYVDDEGVVDEDQSEESMSEVEEDSSWEFWVFV</sequence>
<gene>
    <name evidence="4" type="primary">RE1</name>
    <name evidence="4" type="ORF">SNEC2469_LOCUS14967</name>
</gene>
<dbReference type="SUPFAM" id="SSF53098">
    <property type="entry name" value="Ribonuclease H-like"/>
    <property type="match status" value="1"/>
</dbReference>
<dbReference type="InterPro" id="IPR001584">
    <property type="entry name" value="Integrase_cat-core"/>
</dbReference>
<evidence type="ECO:0000256" key="2">
    <source>
        <dbReference type="SAM" id="SignalP"/>
    </source>
</evidence>
<dbReference type="InterPro" id="IPR013103">
    <property type="entry name" value="RVT_2"/>
</dbReference>
<dbReference type="Proteomes" id="UP000601435">
    <property type="component" value="Unassembled WGS sequence"/>
</dbReference>
<evidence type="ECO:0000259" key="3">
    <source>
        <dbReference type="PROSITE" id="PS50994"/>
    </source>
</evidence>
<dbReference type="Pfam" id="PF07727">
    <property type="entry name" value="RVT_2"/>
    <property type="match status" value="1"/>
</dbReference>
<dbReference type="InterPro" id="IPR012337">
    <property type="entry name" value="RNaseH-like_sf"/>
</dbReference>